<dbReference type="GO" id="GO:0005634">
    <property type="term" value="C:nucleus"/>
    <property type="evidence" value="ECO:0007669"/>
    <property type="project" value="TreeGrafter"/>
</dbReference>
<keyword evidence="2" id="KW-0175">Coiled coil</keyword>
<feature type="compositionally biased region" description="Acidic residues" evidence="5">
    <location>
        <begin position="377"/>
        <end position="396"/>
    </location>
</feature>
<gene>
    <name evidence="7" type="ORF">PFLUV_G00153050</name>
</gene>
<dbReference type="Proteomes" id="UP000465112">
    <property type="component" value="Chromosome 13"/>
</dbReference>
<feature type="compositionally biased region" description="Acidic residues" evidence="5">
    <location>
        <begin position="51"/>
        <end position="64"/>
    </location>
</feature>
<feature type="region of interest" description="Disordered" evidence="5">
    <location>
        <begin position="44"/>
        <end position="124"/>
    </location>
</feature>
<evidence type="ECO:0000256" key="5">
    <source>
        <dbReference type="SAM" id="MobiDB-lite"/>
    </source>
</evidence>
<feature type="compositionally biased region" description="Basic and acidic residues" evidence="5">
    <location>
        <begin position="322"/>
        <end position="335"/>
    </location>
</feature>
<proteinExistence type="predicted"/>
<dbReference type="PANTHER" id="PTHR23325:SF1">
    <property type="entry name" value="SERUM RESPONSE FACTOR-BINDING PROTEIN 1"/>
    <property type="match status" value="1"/>
</dbReference>
<feature type="compositionally biased region" description="Basic residues" evidence="5">
    <location>
        <begin position="421"/>
        <end position="430"/>
    </location>
</feature>
<keyword evidence="8" id="KW-1185">Reference proteome</keyword>
<dbReference type="OrthoDB" id="3364872at2759"/>
<dbReference type="GO" id="GO:0030686">
    <property type="term" value="C:90S preribosome"/>
    <property type="evidence" value="ECO:0007669"/>
    <property type="project" value="TreeGrafter"/>
</dbReference>
<feature type="compositionally biased region" description="Basic and acidic residues" evidence="5">
    <location>
        <begin position="431"/>
        <end position="446"/>
    </location>
</feature>
<protein>
    <recommendedName>
        <fullName evidence="1">Serum response factor-binding protein 1</fullName>
    </recommendedName>
    <alternativeName>
        <fullName evidence="4">SRF-dependent transcription regulation-associated protein</fullName>
    </alternativeName>
</protein>
<evidence type="ECO:0000259" key="6">
    <source>
        <dbReference type="Pfam" id="PF09073"/>
    </source>
</evidence>
<dbReference type="InterPro" id="IPR037393">
    <property type="entry name" value="Bud22/SRFB1"/>
</dbReference>
<evidence type="ECO:0000256" key="2">
    <source>
        <dbReference type="ARBA" id="ARBA00023054"/>
    </source>
</evidence>
<feature type="compositionally biased region" description="Basic and acidic residues" evidence="5">
    <location>
        <begin position="241"/>
        <end position="254"/>
    </location>
</feature>
<sequence>MPSSDGGVGNKHGCPLRVETFLSILNVFYLLRNDNIYTMDKVEKTVPSAEEKEEEEVEEIEEEEKEGKDDAGDVKEEEDGDDEEQDEKKEEAAPQASDTVEKTVQLPAQPPKKEKKQNEGLNLNNEVVRMRKEVKRVRALVIRKLTRQMSALKKKKGTDMEIERNQRRATRLLDEIHAMKVLSPDLVTKTALQKNLNFEQVCKNPKSTISDRATARIATHPQFNKKIENIKAAVQAFKAERVNGGKQRGKEKVQNKAGKVTPQSPDKRGEGKSEKEEDIAGKQREIVDHEERDGILKETKDATVAEAEKETVKATPSAEDADGPRKAVPESKDARPASLKSSEGKDSVKTTPQSKGAERKPDLTSAPEVLEKKKAEEESDFESSEDEEKEYFDDSTEERFNKQSSQSEESDDDGFFVGKVSKYKKKKKKPKSAEEEKADKGHEAKSSDPVQSELDELESRLKSKATSLQSVFCSSLSKPGGGRGAGRGRGGDRFRGQGTPRGGSGQNRDFSKQPKFQKQEKGAERNSESKGRHPGSSEKGFPSVGRGRGRGRGDGARHNDRRGGGGGVFSHHAPQQALHPSWEASKKRKEQQGQILAFQGKKIKFDDDD</sequence>
<evidence type="ECO:0000313" key="8">
    <source>
        <dbReference type="Proteomes" id="UP000465112"/>
    </source>
</evidence>
<comment type="caution">
    <text evidence="7">The sequence shown here is derived from an EMBL/GenBank/DDBJ whole genome shotgun (WGS) entry which is preliminary data.</text>
</comment>
<dbReference type="AlphaFoldDB" id="A0A6A5EYS7"/>
<feature type="compositionally biased region" description="Acidic residues" evidence="5">
    <location>
        <begin position="75"/>
        <end position="85"/>
    </location>
</feature>
<feature type="compositionally biased region" description="Basic and acidic residues" evidence="5">
    <location>
        <begin position="509"/>
        <end position="531"/>
    </location>
</feature>
<reference evidence="7 8" key="1">
    <citation type="submission" date="2019-06" db="EMBL/GenBank/DDBJ databases">
        <title>A chromosome-scale genome assembly of the European perch, Perca fluviatilis.</title>
        <authorList>
            <person name="Roques C."/>
            <person name="Zahm M."/>
            <person name="Cabau C."/>
            <person name="Klopp C."/>
            <person name="Bouchez O."/>
            <person name="Donnadieu C."/>
            <person name="Kuhl H."/>
            <person name="Gislard M."/>
            <person name="Guendouz S."/>
            <person name="Journot L."/>
            <person name="Haffray P."/>
            <person name="Bestin A."/>
            <person name="Morvezen R."/>
            <person name="Feron R."/>
            <person name="Wen M."/>
            <person name="Jouanno E."/>
            <person name="Herpin A."/>
            <person name="Schartl M."/>
            <person name="Postlethwait J."/>
            <person name="Schaerlinger B."/>
            <person name="Chardard D."/>
            <person name="Lecocq T."/>
            <person name="Poncet C."/>
            <person name="Jaffrelo L."/>
            <person name="Lampietro C."/>
            <person name="Guiguen Y."/>
        </authorList>
    </citation>
    <scope>NUCLEOTIDE SEQUENCE [LARGE SCALE GENOMIC DNA]</scope>
    <source>
        <tissue evidence="7">Blood</tissue>
    </source>
</reference>
<evidence type="ECO:0000256" key="1">
    <source>
        <dbReference type="ARBA" id="ARBA00013459"/>
    </source>
</evidence>
<accession>A0A6A5EYS7</accession>
<dbReference type="PANTHER" id="PTHR23325">
    <property type="entry name" value="SERUM RESPONSE FACTOR-BINDING"/>
    <property type="match status" value="1"/>
</dbReference>
<evidence type="ECO:0000256" key="4">
    <source>
        <dbReference type="ARBA" id="ARBA00033254"/>
    </source>
</evidence>
<name>A0A6A5EYS7_PERFL</name>
<feature type="compositionally biased region" description="Polar residues" evidence="5">
    <location>
        <begin position="464"/>
        <end position="477"/>
    </location>
</feature>
<feature type="compositionally biased region" description="Basic and acidic residues" evidence="5">
    <location>
        <begin position="65"/>
        <end position="74"/>
    </location>
</feature>
<comment type="function">
    <text evidence="3">May be involved in regulating transcriptional activation of cardiac genes during the aging process. May play a role in biosynthesis and/or processing of SLC2A4 in adipose cells.</text>
</comment>
<dbReference type="GO" id="GO:0030490">
    <property type="term" value="P:maturation of SSU-rRNA"/>
    <property type="evidence" value="ECO:0007669"/>
    <property type="project" value="TreeGrafter"/>
</dbReference>
<dbReference type="EMBL" id="VHII01000013">
    <property type="protein sequence ID" value="KAF1381353.1"/>
    <property type="molecule type" value="Genomic_DNA"/>
</dbReference>
<feature type="domain" description="Bud22" evidence="6">
    <location>
        <begin position="518"/>
        <end position="606"/>
    </location>
</feature>
<evidence type="ECO:0000256" key="3">
    <source>
        <dbReference type="ARBA" id="ARBA00025646"/>
    </source>
</evidence>
<dbReference type="Pfam" id="PF09073">
    <property type="entry name" value="BUD22"/>
    <property type="match status" value="1"/>
</dbReference>
<evidence type="ECO:0000313" key="7">
    <source>
        <dbReference type="EMBL" id="KAF1381353.1"/>
    </source>
</evidence>
<feature type="compositionally biased region" description="Basic and acidic residues" evidence="5">
    <location>
        <begin position="551"/>
        <end position="563"/>
    </location>
</feature>
<dbReference type="InterPro" id="IPR015158">
    <property type="entry name" value="Bud22_dom"/>
</dbReference>
<feature type="compositionally biased region" description="Basic and acidic residues" evidence="5">
    <location>
        <begin position="265"/>
        <end position="312"/>
    </location>
</feature>
<organism evidence="7 8">
    <name type="scientific">Perca fluviatilis</name>
    <name type="common">European perch</name>
    <dbReference type="NCBI Taxonomy" id="8168"/>
    <lineage>
        <taxon>Eukaryota</taxon>
        <taxon>Metazoa</taxon>
        <taxon>Chordata</taxon>
        <taxon>Craniata</taxon>
        <taxon>Vertebrata</taxon>
        <taxon>Euteleostomi</taxon>
        <taxon>Actinopterygii</taxon>
        <taxon>Neopterygii</taxon>
        <taxon>Teleostei</taxon>
        <taxon>Neoteleostei</taxon>
        <taxon>Acanthomorphata</taxon>
        <taxon>Eupercaria</taxon>
        <taxon>Perciformes</taxon>
        <taxon>Percoidei</taxon>
        <taxon>Percidae</taxon>
        <taxon>Percinae</taxon>
        <taxon>Perca</taxon>
    </lineage>
</organism>
<feature type="region of interest" description="Disordered" evidence="5">
    <location>
        <begin position="241"/>
        <end position="609"/>
    </location>
</feature>
<feature type="compositionally biased region" description="Gly residues" evidence="5">
    <location>
        <begin position="479"/>
        <end position="488"/>
    </location>
</feature>